<dbReference type="Gene3D" id="1.10.10.10">
    <property type="entry name" value="Winged helix-like DNA-binding domain superfamily/Winged helix DNA-binding domain"/>
    <property type="match status" value="1"/>
</dbReference>
<keyword evidence="3" id="KW-0238">DNA-binding</keyword>
<keyword evidence="7" id="KW-1185">Reference proteome</keyword>
<dbReference type="EMBL" id="FXTT01000001">
    <property type="protein sequence ID" value="SMP02098.1"/>
    <property type="molecule type" value="Genomic_DNA"/>
</dbReference>
<name>A0ABY1N7Z2_9HYPH</name>
<evidence type="ECO:0000313" key="6">
    <source>
        <dbReference type="EMBL" id="SMP02098.1"/>
    </source>
</evidence>
<dbReference type="InterPro" id="IPR000847">
    <property type="entry name" value="LysR_HTH_N"/>
</dbReference>
<evidence type="ECO:0000256" key="3">
    <source>
        <dbReference type="ARBA" id="ARBA00023125"/>
    </source>
</evidence>
<reference evidence="6 7" key="1">
    <citation type="submission" date="2017-05" db="EMBL/GenBank/DDBJ databases">
        <authorList>
            <person name="Varghese N."/>
            <person name="Submissions S."/>
        </authorList>
    </citation>
    <scope>NUCLEOTIDE SEQUENCE [LARGE SCALE GENOMIC DNA]</scope>
    <source>
        <strain evidence="6 7">DSM 15949</strain>
    </source>
</reference>
<proteinExistence type="inferred from homology"/>
<dbReference type="PANTHER" id="PTHR30537:SF26">
    <property type="entry name" value="GLYCINE CLEAVAGE SYSTEM TRANSCRIPTIONAL ACTIVATOR"/>
    <property type="match status" value="1"/>
</dbReference>
<evidence type="ECO:0000259" key="5">
    <source>
        <dbReference type="PROSITE" id="PS50931"/>
    </source>
</evidence>
<feature type="domain" description="HTH lysR-type" evidence="5">
    <location>
        <begin position="5"/>
        <end position="62"/>
    </location>
</feature>
<dbReference type="InterPro" id="IPR036388">
    <property type="entry name" value="WH-like_DNA-bd_sf"/>
</dbReference>
<keyword evidence="4" id="KW-0804">Transcription</keyword>
<dbReference type="Proteomes" id="UP001157914">
    <property type="component" value="Unassembled WGS sequence"/>
</dbReference>
<dbReference type="Pfam" id="PF03466">
    <property type="entry name" value="LysR_substrate"/>
    <property type="match status" value="1"/>
</dbReference>
<dbReference type="InterPro" id="IPR005119">
    <property type="entry name" value="LysR_subst-bd"/>
</dbReference>
<evidence type="ECO:0000256" key="1">
    <source>
        <dbReference type="ARBA" id="ARBA00009437"/>
    </source>
</evidence>
<dbReference type="InterPro" id="IPR058163">
    <property type="entry name" value="LysR-type_TF_proteobact-type"/>
</dbReference>
<organism evidence="6 7">
    <name type="scientific">Roseibium denhamense</name>
    <dbReference type="NCBI Taxonomy" id="76305"/>
    <lineage>
        <taxon>Bacteria</taxon>
        <taxon>Pseudomonadati</taxon>
        <taxon>Pseudomonadota</taxon>
        <taxon>Alphaproteobacteria</taxon>
        <taxon>Hyphomicrobiales</taxon>
        <taxon>Stappiaceae</taxon>
        <taxon>Roseibium</taxon>
    </lineage>
</organism>
<dbReference type="Pfam" id="PF00126">
    <property type="entry name" value="HTH_1"/>
    <property type="match status" value="1"/>
</dbReference>
<dbReference type="SUPFAM" id="SSF53850">
    <property type="entry name" value="Periplasmic binding protein-like II"/>
    <property type="match status" value="1"/>
</dbReference>
<evidence type="ECO:0000256" key="4">
    <source>
        <dbReference type="ARBA" id="ARBA00023163"/>
    </source>
</evidence>
<dbReference type="SUPFAM" id="SSF46785">
    <property type="entry name" value="Winged helix' DNA-binding domain"/>
    <property type="match status" value="1"/>
</dbReference>
<dbReference type="PROSITE" id="PS50931">
    <property type="entry name" value="HTH_LYSR"/>
    <property type="match status" value="1"/>
</dbReference>
<dbReference type="Gene3D" id="3.40.190.10">
    <property type="entry name" value="Periplasmic binding protein-like II"/>
    <property type="match status" value="2"/>
</dbReference>
<dbReference type="InterPro" id="IPR036390">
    <property type="entry name" value="WH_DNA-bd_sf"/>
</dbReference>
<comment type="caution">
    <text evidence="6">The sequence shown here is derived from an EMBL/GenBank/DDBJ whole genome shotgun (WGS) entry which is preliminary data.</text>
</comment>
<evidence type="ECO:0000256" key="2">
    <source>
        <dbReference type="ARBA" id="ARBA00023015"/>
    </source>
</evidence>
<sequence>MSHLPNLLWLRSFEAVSRLGSFTAAGDELGLTQAAVSTHIRALETQLGHELLARSTRKLDLTESGRAYLPAVRKALQELNQSTQALFGKRLSGSVTIRAPISSAAMIIAPALPAFQEANPHLTVRLLSAIWADTALDTDTQIEVRLGNGDWPGCVAERLGTSHAVAVCHPDLLPETPSVDDLLSKPLIHILGFENHWMRFCEAAARPLPEDAHKITVDTSLAAIEYAAAKGGTALILDKVANRLQADNRLTVPVALKIPMDQSHYLVRRDKAPAPSAAATLTEAWIRQLFAD</sequence>
<dbReference type="PRINTS" id="PR00039">
    <property type="entry name" value="HTHLYSR"/>
</dbReference>
<comment type="similarity">
    <text evidence="1">Belongs to the LysR transcriptional regulatory family.</text>
</comment>
<protein>
    <submittedName>
        <fullName evidence="6">LysR family transcriptional regulator, glycine cleavage system transcriptional activator</fullName>
    </submittedName>
</protein>
<dbReference type="PANTHER" id="PTHR30537">
    <property type="entry name" value="HTH-TYPE TRANSCRIPTIONAL REGULATOR"/>
    <property type="match status" value="1"/>
</dbReference>
<dbReference type="RefSeq" id="WP_155191198.1">
    <property type="nucleotide sequence ID" value="NZ_BAAAEA010000001.1"/>
</dbReference>
<gene>
    <name evidence="6" type="ORF">SAMN06265374_0429</name>
</gene>
<evidence type="ECO:0000313" key="7">
    <source>
        <dbReference type="Proteomes" id="UP001157914"/>
    </source>
</evidence>
<keyword evidence="2" id="KW-0805">Transcription regulation</keyword>
<accession>A0ABY1N7Z2</accession>